<dbReference type="Pfam" id="PF02785">
    <property type="entry name" value="Biotin_carb_C"/>
    <property type="match status" value="1"/>
</dbReference>
<evidence type="ECO:0000256" key="7">
    <source>
        <dbReference type="ARBA" id="ARBA00023267"/>
    </source>
</evidence>
<dbReference type="InterPro" id="IPR011053">
    <property type="entry name" value="Single_hybrid_motif"/>
</dbReference>
<evidence type="ECO:0000256" key="4">
    <source>
        <dbReference type="ARBA" id="ARBA00022598"/>
    </source>
</evidence>
<dbReference type="InterPro" id="IPR029045">
    <property type="entry name" value="ClpP/crotonase-like_dom_sf"/>
</dbReference>
<keyword evidence="8" id="KW-0511">Multifunctional enzyme</keyword>
<dbReference type="Pfam" id="PF00289">
    <property type="entry name" value="Biotin_carb_N"/>
    <property type="match status" value="1"/>
</dbReference>
<dbReference type="GO" id="GO:0004075">
    <property type="term" value="F:biotin carboxylase activity"/>
    <property type="evidence" value="ECO:0007669"/>
    <property type="project" value="UniProtKB-EC"/>
</dbReference>
<dbReference type="InterPro" id="IPR011763">
    <property type="entry name" value="COA_CT_C"/>
</dbReference>
<comment type="caution">
    <text evidence="17">The sequence shown here is derived from an EMBL/GenBank/DDBJ whole genome shotgun (WGS) entry which is preliminary data.</text>
</comment>
<protein>
    <recommendedName>
        <fullName evidence="3">acetyl-CoA carboxylase</fullName>
        <ecNumber evidence="3">6.4.1.2</ecNumber>
    </recommendedName>
</protein>
<dbReference type="PROSITE" id="PS50968">
    <property type="entry name" value="BIOTINYL_LIPOYL"/>
    <property type="match status" value="1"/>
</dbReference>
<comment type="pathway">
    <text evidence="2">Lipid metabolism; malonyl-CoA biosynthesis; malonyl-CoA from acetyl-CoA: step 1/1.</text>
</comment>
<dbReference type="InterPro" id="IPR011762">
    <property type="entry name" value="COA_CT_N"/>
</dbReference>
<dbReference type="AlphaFoldDB" id="A0A087BKB9"/>
<evidence type="ECO:0000256" key="3">
    <source>
        <dbReference type="ARBA" id="ARBA00013058"/>
    </source>
</evidence>
<dbReference type="PROSITE" id="PS00867">
    <property type="entry name" value="CPSASE_2"/>
    <property type="match status" value="1"/>
</dbReference>
<dbReference type="Pfam" id="PF01039">
    <property type="entry name" value="Carboxyl_trans"/>
    <property type="match status" value="1"/>
</dbReference>
<evidence type="ECO:0000259" key="13">
    <source>
        <dbReference type="PROSITE" id="PS50975"/>
    </source>
</evidence>
<sequence length="1192" mass="127618">MAHTVKKLLIANRGEIALRVVRTAKEMGISTVAVYSEQDRNSRYVDMADEAYLLSGDTYKDTYLNEDLLIDILHKTGADAVHPGYGFLSEVPSFAQKVEDAGAIWVGPHHTALVDLGDKITARRVALRAKVPPVPGLSEPVTDVRTLLDFAHTHGYPIMMKRTDGGGGHGITVVHDDEELRRFYMNHDALQGGDLKEYFIEKFVDKARHVETQSGRDSHGNFTVYSTRDCSLQRRNQKLVEEAPAPFLSEEIISTLEEYSRRLFTTVGYVGLGTCEFMVTPNGKVYFLEVNPRLQVEHTVSEEVSGLDLVREQLNIAAGGELTRAPELRGHSFELRITSEDPATNLTPGSGTLEKIQWPAGPGVRIDTGVEQGDTISPKFDSMMGKVIVTAQNRLDAVARVRRVLDELVIEGVPTPIPLFKEIFRNDDFTAEHGHPFAVSTKWLERTYLNRTPASAASGQPASLAAAPGAAAPAAPDKSKSETFVIEMNNRRVKLTVPLDIVENITGSARARGAKRPTQPLRGAGLHNVASSAAAANDGAKSGVIASPMQAVVTRINVSEGQQVAKGDLLVVLESMKMENYVYAPAAGEVKKIFVGPADGVEAGDTLVTLDVNAGKAKAAAAAPGSLPQAAASTAPSSEGADKATDARRRVAMTDIMDSQAVKAAAAASAANAAQPSAHQPLRTAVVKAAELARAAEERARDKQHAKGKKTARERLDLLFDTGTFEEIGRFQGGNIAGGNAGAAVITGFGQVYGRKVAVYAQDFSVKGGTLGTAEGEKICRLMDMAIDLKVPIVAIVDSGGARIQEGVAALTQYGRIFRKTCEASGFVPQLSLILGPCAGGAVYCPALTDLIIMTRENSNMFVTGPDVVKASTGETISMADLGGGEVHNRVSGVAHYLGEDESDAIDYARTVLAYLPSNSESKPPVYAYAVTRAERETAKRLATIVPANERQPYDMLEVIRCIVDYGEFVQVQELFGASALVGFACIDGKPVGIVANQPNVLAGILDVDSSEKVARFVRLCDAFNLPVVTLVDVPGYKPGSDQEHAGIIRRGAKVIYAYANAQVPMVTVVLRKAFGGAYIVMGSKAIGADLNFAWPSSQIAVLGAAGAVNIIHRHDLAKAKASGQDVDALRAKYIKEYETSTVNANLSLEIGQIDGMIDPEQTREVIVESLATLATKRRVKRTTKHHGNQPL</sequence>
<dbReference type="PROSITE" id="PS50980">
    <property type="entry name" value="COA_CT_NTER"/>
    <property type="match status" value="1"/>
</dbReference>
<dbReference type="PANTHER" id="PTHR43842:SF2">
    <property type="entry name" value="PROPIONYL-COA CARBOXYLASE BETA CHAIN, MITOCHONDRIAL"/>
    <property type="match status" value="1"/>
</dbReference>
<feature type="compositionally biased region" description="Low complexity" evidence="11">
    <location>
        <begin position="621"/>
        <end position="633"/>
    </location>
</feature>
<dbReference type="InterPro" id="IPR011761">
    <property type="entry name" value="ATP-grasp"/>
</dbReference>
<dbReference type="UniPathway" id="UPA00655">
    <property type="reaction ID" value="UER00711"/>
</dbReference>
<dbReference type="GO" id="GO:0003989">
    <property type="term" value="F:acetyl-CoA carboxylase activity"/>
    <property type="evidence" value="ECO:0007669"/>
    <property type="project" value="UniProtKB-EC"/>
</dbReference>
<dbReference type="Pfam" id="PF02786">
    <property type="entry name" value="CPSase_L_D2"/>
    <property type="match status" value="1"/>
</dbReference>
<keyword evidence="6 10" id="KW-0067">ATP-binding</keyword>
<evidence type="ECO:0000259" key="15">
    <source>
        <dbReference type="PROSITE" id="PS50980"/>
    </source>
</evidence>
<dbReference type="GO" id="GO:0004658">
    <property type="term" value="F:propionyl-CoA carboxylase activity"/>
    <property type="evidence" value="ECO:0007669"/>
    <property type="project" value="TreeGrafter"/>
</dbReference>
<dbReference type="InterPro" id="IPR005482">
    <property type="entry name" value="Biotin_COase_C"/>
</dbReference>
<dbReference type="InterPro" id="IPR051047">
    <property type="entry name" value="AccD/PCCB"/>
</dbReference>
<dbReference type="SUPFAM" id="SSF51230">
    <property type="entry name" value="Single hybrid motif"/>
    <property type="match status" value="1"/>
</dbReference>
<name>A0A087BKB9_BIFLN</name>
<dbReference type="InterPro" id="IPR000438">
    <property type="entry name" value="Acetyl_CoA_COase_Trfase_b_su"/>
</dbReference>
<dbReference type="EMBL" id="JGZA01000009">
    <property type="protein sequence ID" value="KFI71469.1"/>
    <property type="molecule type" value="Genomic_DNA"/>
</dbReference>
<dbReference type="InterPro" id="IPR000089">
    <property type="entry name" value="Biotin_lipoyl"/>
</dbReference>
<evidence type="ECO:0000256" key="5">
    <source>
        <dbReference type="ARBA" id="ARBA00022741"/>
    </source>
</evidence>
<evidence type="ECO:0000256" key="2">
    <source>
        <dbReference type="ARBA" id="ARBA00004956"/>
    </source>
</evidence>
<dbReference type="Gene3D" id="2.40.50.100">
    <property type="match status" value="1"/>
</dbReference>
<accession>A0A087BKB9</accession>
<dbReference type="Pfam" id="PF00364">
    <property type="entry name" value="Biotin_lipoyl"/>
    <property type="match status" value="1"/>
</dbReference>
<keyword evidence="5 10" id="KW-0547">Nucleotide-binding</keyword>
<keyword evidence="7" id="KW-0092">Biotin</keyword>
<evidence type="ECO:0000256" key="6">
    <source>
        <dbReference type="ARBA" id="ARBA00022840"/>
    </source>
</evidence>
<dbReference type="InterPro" id="IPR016185">
    <property type="entry name" value="PreATP-grasp_dom_sf"/>
</dbReference>
<dbReference type="PANTHER" id="PTHR43842">
    <property type="entry name" value="PROPIONYL-COA CARBOXYLASE BETA CHAIN"/>
    <property type="match status" value="1"/>
</dbReference>
<evidence type="ECO:0000259" key="12">
    <source>
        <dbReference type="PROSITE" id="PS50968"/>
    </source>
</evidence>
<evidence type="ECO:0000313" key="17">
    <source>
        <dbReference type="EMBL" id="KFI71469.1"/>
    </source>
</evidence>
<dbReference type="InterPro" id="IPR005479">
    <property type="entry name" value="CPAse_ATP-bd"/>
</dbReference>
<dbReference type="FunFam" id="3.40.50.20:FF:000010">
    <property type="entry name" value="Propionyl-CoA carboxylase subunit alpha"/>
    <property type="match status" value="1"/>
</dbReference>
<dbReference type="PROSITE" id="PS50975">
    <property type="entry name" value="ATP_GRASP"/>
    <property type="match status" value="1"/>
</dbReference>
<dbReference type="Proteomes" id="UP000029024">
    <property type="component" value="Unassembled WGS sequence"/>
</dbReference>
<dbReference type="GO" id="GO:2001295">
    <property type="term" value="P:malonyl-CoA biosynthetic process"/>
    <property type="evidence" value="ECO:0007669"/>
    <property type="project" value="UniProtKB-UniPathway"/>
</dbReference>
<feature type="domain" description="Biotin carboxylation" evidence="14">
    <location>
        <begin position="4"/>
        <end position="444"/>
    </location>
</feature>
<feature type="region of interest" description="Disordered" evidence="11">
    <location>
        <begin position="621"/>
        <end position="646"/>
    </location>
</feature>
<evidence type="ECO:0000256" key="11">
    <source>
        <dbReference type="SAM" id="MobiDB-lite"/>
    </source>
</evidence>
<feature type="domain" description="ATP-grasp" evidence="13">
    <location>
        <begin position="123"/>
        <end position="318"/>
    </location>
</feature>
<dbReference type="PROSITE" id="PS50989">
    <property type="entry name" value="COA_CT_CTER"/>
    <property type="match status" value="1"/>
</dbReference>
<dbReference type="GO" id="GO:0046872">
    <property type="term" value="F:metal ion binding"/>
    <property type="evidence" value="ECO:0007669"/>
    <property type="project" value="InterPro"/>
</dbReference>
<dbReference type="CDD" id="cd06850">
    <property type="entry name" value="biotinyl_domain"/>
    <property type="match status" value="1"/>
</dbReference>
<reference evidence="17 18" key="1">
    <citation type="submission" date="2014-03" db="EMBL/GenBank/DDBJ databases">
        <title>Genomics of Bifidobacteria.</title>
        <authorList>
            <person name="Ventura M."/>
            <person name="Milani C."/>
            <person name="Lugli G.A."/>
        </authorList>
    </citation>
    <scope>NUCLEOTIDE SEQUENCE [LARGE SCALE GENOMIC DNA]</scope>
    <source>
        <strain evidence="17 18">LMG 21814</strain>
    </source>
</reference>
<proteinExistence type="predicted"/>
<evidence type="ECO:0000256" key="9">
    <source>
        <dbReference type="ARBA" id="ARBA00048501"/>
    </source>
</evidence>
<dbReference type="SUPFAM" id="SSF52440">
    <property type="entry name" value="PreATP-grasp domain"/>
    <property type="match status" value="1"/>
</dbReference>
<dbReference type="Gene3D" id="3.90.226.10">
    <property type="entry name" value="2-enoyl-CoA Hydratase, Chain A, domain 1"/>
    <property type="match status" value="2"/>
</dbReference>
<evidence type="ECO:0000313" key="18">
    <source>
        <dbReference type="Proteomes" id="UP000029024"/>
    </source>
</evidence>
<dbReference type="InterPro" id="IPR005481">
    <property type="entry name" value="BC-like_N"/>
</dbReference>
<evidence type="ECO:0000256" key="10">
    <source>
        <dbReference type="PROSITE-ProRule" id="PRU00409"/>
    </source>
</evidence>
<dbReference type="SUPFAM" id="SSF56059">
    <property type="entry name" value="Glutathione synthetase ATP-binding domain-like"/>
    <property type="match status" value="1"/>
</dbReference>
<feature type="domain" description="CoA carboxyltransferase C-terminal" evidence="16">
    <location>
        <begin position="933"/>
        <end position="1186"/>
    </location>
</feature>
<organism evidence="17 18">
    <name type="scientific">Bifidobacterium longum subsp. suis</name>
    <dbReference type="NCBI Taxonomy" id="1695"/>
    <lineage>
        <taxon>Bacteria</taxon>
        <taxon>Bacillati</taxon>
        <taxon>Actinomycetota</taxon>
        <taxon>Actinomycetes</taxon>
        <taxon>Bifidobacteriales</taxon>
        <taxon>Bifidobacteriaceae</taxon>
        <taxon>Bifidobacterium</taxon>
    </lineage>
</organism>
<dbReference type="InterPro" id="IPR034733">
    <property type="entry name" value="AcCoA_carboxyl_beta"/>
</dbReference>
<dbReference type="FunFam" id="2.40.50.100:FF:000003">
    <property type="entry name" value="Acetyl-CoA carboxylase biotin carboxyl carrier protein"/>
    <property type="match status" value="1"/>
</dbReference>
<gene>
    <name evidence="17" type="ORF">BLSS_1770</name>
</gene>
<dbReference type="GO" id="GO:0006633">
    <property type="term" value="P:fatty acid biosynthetic process"/>
    <property type="evidence" value="ECO:0007669"/>
    <property type="project" value="InterPro"/>
</dbReference>
<evidence type="ECO:0000259" key="16">
    <source>
        <dbReference type="PROSITE" id="PS50989"/>
    </source>
</evidence>
<dbReference type="EC" id="6.4.1.2" evidence="3"/>
<dbReference type="RefSeq" id="WP_082250494.1">
    <property type="nucleotide sequence ID" value="NZ_JGZA01000009.1"/>
</dbReference>
<dbReference type="InterPro" id="IPR011054">
    <property type="entry name" value="Rudment_hybrid_motif"/>
</dbReference>
<comment type="catalytic activity">
    <reaction evidence="9">
        <text>N(6)-biotinyl-L-lysyl-[protein] + hydrogencarbonate + ATP = N(6)-carboxybiotinyl-L-lysyl-[protein] + ADP + phosphate + H(+)</text>
        <dbReference type="Rhea" id="RHEA:13501"/>
        <dbReference type="Rhea" id="RHEA-COMP:10505"/>
        <dbReference type="Rhea" id="RHEA-COMP:10506"/>
        <dbReference type="ChEBI" id="CHEBI:15378"/>
        <dbReference type="ChEBI" id="CHEBI:17544"/>
        <dbReference type="ChEBI" id="CHEBI:30616"/>
        <dbReference type="ChEBI" id="CHEBI:43474"/>
        <dbReference type="ChEBI" id="CHEBI:83144"/>
        <dbReference type="ChEBI" id="CHEBI:83145"/>
        <dbReference type="ChEBI" id="CHEBI:456216"/>
        <dbReference type="EC" id="6.3.4.14"/>
    </reaction>
    <physiologicalReaction direction="left-to-right" evidence="9">
        <dbReference type="Rhea" id="RHEA:13502"/>
    </physiologicalReaction>
</comment>
<evidence type="ECO:0000256" key="8">
    <source>
        <dbReference type="ARBA" id="ARBA00023268"/>
    </source>
</evidence>
<evidence type="ECO:0000259" key="14">
    <source>
        <dbReference type="PROSITE" id="PS50979"/>
    </source>
</evidence>
<dbReference type="GO" id="GO:0009317">
    <property type="term" value="C:acetyl-CoA carboxylase complex"/>
    <property type="evidence" value="ECO:0007669"/>
    <property type="project" value="InterPro"/>
</dbReference>
<evidence type="ECO:0000256" key="1">
    <source>
        <dbReference type="ARBA" id="ARBA00001953"/>
    </source>
</evidence>
<feature type="domain" description="Lipoyl-binding" evidence="12">
    <location>
        <begin position="535"/>
        <end position="611"/>
    </location>
</feature>
<dbReference type="Gene3D" id="3.30.470.20">
    <property type="entry name" value="ATP-grasp fold, B domain"/>
    <property type="match status" value="1"/>
</dbReference>
<dbReference type="SUPFAM" id="SSF52096">
    <property type="entry name" value="ClpP/crotonase"/>
    <property type="match status" value="2"/>
</dbReference>
<comment type="cofactor">
    <cofactor evidence="1">
        <name>biotin</name>
        <dbReference type="ChEBI" id="CHEBI:57586"/>
    </cofactor>
</comment>
<feature type="domain" description="CoA carboxyltransferase N-terminal" evidence="15">
    <location>
        <begin position="676"/>
        <end position="928"/>
    </location>
</feature>
<dbReference type="PRINTS" id="PR01070">
    <property type="entry name" value="ACCCTRFRASEB"/>
</dbReference>
<dbReference type="GO" id="GO:0005524">
    <property type="term" value="F:ATP binding"/>
    <property type="evidence" value="ECO:0007669"/>
    <property type="project" value="UniProtKB-UniRule"/>
</dbReference>
<dbReference type="SMART" id="SM00878">
    <property type="entry name" value="Biotin_carb_C"/>
    <property type="match status" value="1"/>
</dbReference>
<dbReference type="InterPro" id="IPR011764">
    <property type="entry name" value="Biotin_carboxylation_dom"/>
</dbReference>
<dbReference type="SUPFAM" id="SSF51246">
    <property type="entry name" value="Rudiment single hybrid motif"/>
    <property type="match status" value="1"/>
</dbReference>
<keyword evidence="4 17" id="KW-0436">Ligase</keyword>
<dbReference type="PROSITE" id="PS50979">
    <property type="entry name" value="BC"/>
    <property type="match status" value="1"/>
</dbReference>